<evidence type="ECO:0000259" key="1">
    <source>
        <dbReference type="Pfam" id="PF07833"/>
    </source>
</evidence>
<reference evidence="3" key="1">
    <citation type="submission" date="2011-12" db="EMBL/GenBank/DDBJ databases">
        <title>Complete sequence of Clostridium clariflavum DSM 19732.</title>
        <authorList>
            <consortium name="US DOE Joint Genome Institute"/>
            <person name="Lucas S."/>
            <person name="Han J."/>
            <person name="Lapidus A."/>
            <person name="Cheng J.-F."/>
            <person name="Goodwin L."/>
            <person name="Pitluck S."/>
            <person name="Peters L."/>
            <person name="Teshima H."/>
            <person name="Detter J.C."/>
            <person name="Han C."/>
            <person name="Tapia R."/>
            <person name="Land M."/>
            <person name="Hauser L."/>
            <person name="Kyrpides N."/>
            <person name="Ivanova N."/>
            <person name="Pagani I."/>
            <person name="Kitzmiller T."/>
            <person name="Lynd L."/>
            <person name="Izquierdo J."/>
            <person name="Woyke T."/>
        </authorList>
    </citation>
    <scope>NUCLEOTIDE SEQUENCE [LARGE SCALE GENOMIC DNA]</scope>
    <source>
        <strain evidence="3">DSM 19732 / NBRC 101661 / EBR45</strain>
    </source>
</reference>
<name>G8M339_ACECE</name>
<dbReference type="KEGG" id="ccl:Clocl_2795"/>
<dbReference type="OrthoDB" id="2087769at2"/>
<proteinExistence type="predicted"/>
<evidence type="ECO:0000313" key="3">
    <source>
        <dbReference type="Proteomes" id="UP000005435"/>
    </source>
</evidence>
<dbReference type="InterPro" id="IPR012854">
    <property type="entry name" value="Cu_amine_oxidase-like_N"/>
</dbReference>
<dbReference type="STRING" id="720554.Clocl_2795"/>
<dbReference type="EMBL" id="CP003065">
    <property type="protein sequence ID" value="AEV69348.1"/>
    <property type="molecule type" value="Genomic_DNA"/>
</dbReference>
<accession>G8M339</accession>
<reference evidence="2 3" key="2">
    <citation type="journal article" date="2012" name="Stand. Genomic Sci.">
        <title>Complete Genome Sequence of Clostridium clariflavum DSM 19732.</title>
        <authorList>
            <person name="Izquierdo J.A."/>
            <person name="Goodwin L."/>
            <person name="Davenport K.W."/>
            <person name="Teshima H."/>
            <person name="Bruce D."/>
            <person name="Detter C."/>
            <person name="Tapia R."/>
            <person name="Han S."/>
            <person name="Land M."/>
            <person name="Hauser L."/>
            <person name="Jeffries C.D."/>
            <person name="Han J."/>
            <person name="Pitluck S."/>
            <person name="Nolan M."/>
            <person name="Chen A."/>
            <person name="Huntemann M."/>
            <person name="Mavromatis K."/>
            <person name="Mikhailova N."/>
            <person name="Liolios K."/>
            <person name="Woyke T."/>
            <person name="Lynd L.R."/>
        </authorList>
    </citation>
    <scope>NUCLEOTIDE SEQUENCE [LARGE SCALE GENOMIC DNA]</scope>
    <source>
        <strain evidence="3">DSM 19732 / NBRC 101661 / EBR45</strain>
    </source>
</reference>
<dbReference type="eggNOG" id="COG0860">
    <property type="taxonomic scope" value="Bacteria"/>
</dbReference>
<protein>
    <submittedName>
        <fullName evidence="2">Copper amine oxidase family protein</fullName>
    </submittedName>
</protein>
<dbReference type="Proteomes" id="UP000005435">
    <property type="component" value="Chromosome"/>
</dbReference>
<organism evidence="2 3">
    <name type="scientific">Acetivibrio clariflavus (strain DSM 19732 / NBRC 101661 / EBR45)</name>
    <name type="common">Clostridium clariflavum</name>
    <dbReference type="NCBI Taxonomy" id="720554"/>
    <lineage>
        <taxon>Bacteria</taxon>
        <taxon>Bacillati</taxon>
        <taxon>Bacillota</taxon>
        <taxon>Clostridia</taxon>
        <taxon>Eubacteriales</taxon>
        <taxon>Oscillospiraceae</taxon>
        <taxon>Acetivibrio</taxon>
    </lineage>
</organism>
<dbReference type="SUPFAM" id="SSF55383">
    <property type="entry name" value="Copper amine oxidase, domain N"/>
    <property type="match status" value="1"/>
</dbReference>
<dbReference type="RefSeq" id="WP_014255898.1">
    <property type="nucleotide sequence ID" value="NC_016627.1"/>
</dbReference>
<gene>
    <name evidence="2" type="ordered locus">Clocl_2795</name>
</gene>
<dbReference type="HOGENOM" id="CLU_857145_0_0_9"/>
<dbReference type="AlphaFoldDB" id="G8M339"/>
<evidence type="ECO:0000313" key="2">
    <source>
        <dbReference type="EMBL" id="AEV69348.1"/>
    </source>
</evidence>
<sequence length="325" mass="37139" precursor="true">MLKTYLKFITIVFIITILTSTVGLAEIPLRVVVNGEKVNFPDAQPFIDENGRTQVPVRFVSEALGANVDWNGDTKKVTVTLNSRKVVLTIGLKTYEINNQTYQMDTVALLKESRTFVPIRFVSEALGATVTWDQNARSVYIKFDPTASPPPLPTPLAGTTKYYDGIAFNDVTDVDQYGRMSMDKTKEFVLKLANQLSFIKENGKYYIKCDYPKIPEGYNWSLGIKIFNKDGSYITYSPITRVPDCQIPREGSFKKEATYIKNVNNIRNFSIGISIVNSQMDNTGVLDILYYMDGSEKWVIFVPYISLYREEKYTDSFDFKKMFQW</sequence>
<dbReference type="InterPro" id="IPR036582">
    <property type="entry name" value="Mao_N_sf"/>
</dbReference>
<dbReference type="Gene3D" id="3.30.457.10">
    <property type="entry name" value="Copper amine oxidase-like, N-terminal domain"/>
    <property type="match status" value="1"/>
</dbReference>
<feature type="domain" description="Copper amine oxidase-like N-terminal" evidence="1">
    <location>
        <begin position="32"/>
        <end position="141"/>
    </location>
</feature>
<dbReference type="Pfam" id="PF07833">
    <property type="entry name" value="Cu_amine_oxidN1"/>
    <property type="match status" value="1"/>
</dbReference>
<keyword evidence="3" id="KW-1185">Reference proteome</keyword>